<dbReference type="InterPro" id="IPR005021">
    <property type="entry name" value="Terminase_largesu-like"/>
</dbReference>
<sequence>ATRANKRDFVMVEVGATVKNFSEPMKEMEALAINQRFHFNNDPVLAWAVSNVVCHTDLKDNVFPRKELPQNKIDPVIACLMCINRGVVAKQEEGEVAISVI</sequence>
<proteinExistence type="predicted"/>
<dbReference type="PANTHER" id="PTHR41287:SF1">
    <property type="entry name" value="PROTEIN YMFN"/>
    <property type="match status" value="1"/>
</dbReference>
<reference evidence="2" key="1">
    <citation type="journal article" date="2015" name="Nature">
        <title>Complex archaea that bridge the gap between prokaryotes and eukaryotes.</title>
        <authorList>
            <person name="Spang A."/>
            <person name="Saw J.H."/>
            <person name="Jorgensen S.L."/>
            <person name="Zaremba-Niedzwiedzka K."/>
            <person name="Martijn J."/>
            <person name="Lind A.E."/>
            <person name="van Eijk R."/>
            <person name="Schleper C."/>
            <person name="Guy L."/>
            <person name="Ettema T.J."/>
        </authorList>
    </citation>
    <scope>NUCLEOTIDE SEQUENCE</scope>
</reference>
<dbReference type="InterPro" id="IPR046462">
    <property type="entry name" value="TerL_nuclease"/>
</dbReference>
<dbReference type="EMBL" id="LAZR01054403">
    <property type="protein sequence ID" value="KKK78638.1"/>
    <property type="molecule type" value="Genomic_DNA"/>
</dbReference>
<dbReference type="PANTHER" id="PTHR41287">
    <property type="match status" value="1"/>
</dbReference>
<gene>
    <name evidence="2" type="ORF">LCGC14_2841580</name>
</gene>
<feature type="non-terminal residue" evidence="2">
    <location>
        <position position="1"/>
    </location>
</feature>
<dbReference type="AlphaFoldDB" id="A0A0F8YB68"/>
<comment type="caution">
    <text evidence="2">The sequence shown here is derived from an EMBL/GenBank/DDBJ whole genome shotgun (WGS) entry which is preliminary data.</text>
</comment>
<dbReference type="GO" id="GO:0004519">
    <property type="term" value="F:endonuclease activity"/>
    <property type="evidence" value="ECO:0007669"/>
    <property type="project" value="InterPro"/>
</dbReference>
<dbReference type="Pfam" id="PF20441">
    <property type="entry name" value="TerL_nuclease"/>
    <property type="match status" value="1"/>
</dbReference>
<name>A0A0F8YB68_9ZZZZ</name>
<evidence type="ECO:0000259" key="1">
    <source>
        <dbReference type="Pfam" id="PF20441"/>
    </source>
</evidence>
<feature type="domain" description="Terminase large subunit-like endonuclease" evidence="1">
    <location>
        <begin position="6"/>
        <end position="85"/>
    </location>
</feature>
<organism evidence="2">
    <name type="scientific">marine sediment metagenome</name>
    <dbReference type="NCBI Taxonomy" id="412755"/>
    <lineage>
        <taxon>unclassified sequences</taxon>
        <taxon>metagenomes</taxon>
        <taxon>ecological metagenomes</taxon>
    </lineage>
</organism>
<protein>
    <recommendedName>
        <fullName evidence="1">Terminase large subunit-like endonuclease domain-containing protein</fullName>
    </recommendedName>
</protein>
<accession>A0A0F8YB68</accession>
<evidence type="ECO:0000313" key="2">
    <source>
        <dbReference type="EMBL" id="KKK78638.1"/>
    </source>
</evidence>